<dbReference type="PROSITE" id="PS50011">
    <property type="entry name" value="PROTEIN_KINASE_DOM"/>
    <property type="match status" value="2"/>
</dbReference>
<dbReference type="Pfam" id="PF07714">
    <property type="entry name" value="PK_Tyr_Ser-Thr"/>
    <property type="match status" value="2"/>
</dbReference>
<name>A0A2N0Q2S8_9GLOM</name>
<dbReference type="Gene3D" id="1.10.510.10">
    <property type="entry name" value="Transferase(Phosphotransferase) domain 1"/>
    <property type="match status" value="2"/>
</dbReference>
<dbReference type="InterPro" id="IPR051681">
    <property type="entry name" value="Ser/Thr_Kinases-Pseudokinases"/>
</dbReference>
<dbReference type="VEuPathDB" id="FungiDB:RhiirFUN_002354"/>
<evidence type="ECO:0000256" key="3">
    <source>
        <dbReference type="ARBA" id="ARBA00022777"/>
    </source>
</evidence>
<gene>
    <name evidence="7" type="ORF">RhiirA5_496215</name>
</gene>
<comment type="caution">
    <text evidence="7">The sequence shown here is derived from an EMBL/GenBank/DDBJ whole genome shotgun (WGS) entry which is preliminary data.</text>
</comment>
<dbReference type="SUPFAM" id="SSF56112">
    <property type="entry name" value="Protein kinase-like (PK-like)"/>
    <property type="match status" value="2"/>
</dbReference>
<dbReference type="PANTHER" id="PTHR44329:SF288">
    <property type="entry name" value="MITOGEN-ACTIVATED PROTEIN KINASE KINASE KINASE 20"/>
    <property type="match status" value="1"/>
</dbReference>
<dbReference type="VEuPathDB" id="FungiDB:RhiirA1_453930"/>
<dbReference type="InterPro" id="IPR001245">
    <property type="entry name" value="Ser-Thr/Tyr_kinase_cat_dom"/>
</dbReference>
<accession>A0A2N0Q2S8</accession>
<dbReference type="GO" id="GO:0004674">
    <property type="term" value="F:protein serine/threonine kinase activity"/>
    <property type="evidence" value="ECO:0007669"/>
    <property type="project" value="TreeGrafter"/>
</dbReference>
<dbReference type="InterPro" id="IPR000719">
    <property type="entry name" value="Prot_kinase_dom"/>
</dbReference>
<reference evidence="7 8" key="1">
    <citation type="submission" date="2016-04" db="EMBL/GenBank/DDBJ databases">
        <title>Genome analyses suggest a sexual origin of heterokaryosis in a supposedly ancient asexual fungus.</title>
        <authorList>
            <person name="Ropars J."/>
            <person name="Sedzielewska K."/>
            <person name="Noel J."/>
            <person name="Charron P."/>
            <person name="Farinelli L."/>
            <person name="Marton T."/>
            <person name="Kruger M."/>
            <person name="Pelin A."/>
            <person name="Brachmann A."/>
            <person name="Corradi N."/>
        </authorList>
    </citation>
    <scope>NUCLEOTIDE SEQUENCE [LARGE SCALE GENOMIC DNA]</scope>
    <source>
        <strain evidence="7 8">A5</strain>
    </source>
</reference>
<dbReference type="VEuPathDB" id="FungiDB:FUN_002295"/>
<evidence type="ECO:0000256" key="2">
    <source>
        <dbReference type="ARBA" id="ARBA00022741"/>
    </source>
</evidence>
<feature type="region of interest" description="Disordered" evidence="5">
    <location>
        <begin position="1"/>
        <end position="26"/>
    </location>
</feature>
<dbReference type="PANTHER" id="PTHR44329">
    <property type="entry name" value="SERINE/THREONINE-PROTEIN KINASE TNNI3K-RELATED"/>
    <property type="match status" value="1"/>
</dbReference>
<evidence type="ECO:0000313" key="7">
    <source>
        <dbReference type="EMBL" id="PKC13328.1"/>
    </source>
</evidence>
<dbReference type="EMBL" id="LLXJ01000196">
    <property type="protein sequence ID" value="PKC13328.1"/>
    <property type="molecule type" value="Genomic_DNA"/>
</dbReference>
<dbReference type="InterPro" id="IPR011009">
    <property type="entry name" value="Kinase-like_dom_sf"/>
</dbReference>
<dbReference type="Proteomes" id="UP000232722">
    <property type="component" value="Unassembled WGS sequence"/>
</dbReference>
<organism evidence="7 8">
    <name type="scientific">Rhizophagus irregularis</name>
    <dbReference type="NCBI Taxonomy" id="588596"/>
    <lineage>
        <taxon>Eukaryota</taxon>
        <taxon>Fungi</taxon>
        <taxon>Fungi incertae sedis</taxon>
        <taxon>Mucoromycota</taxon>
        <taxon>Glomeromycotina</taxon>
        <taxon>Glomeromycetes</taxon>
        <taxon>Glomerales</taxon>
        <taxon>Glomeraceae</taxon>
        <taxon>Rhizophagus</taxon>
    </lineage>
</organism>
<evidence type="ECO:0000256" key="1">
    <source>
        <dbReference type="ARBA" id="ARBA00022679"/>
    </source>
</evidence>
<dbReference type="GO" id="GO:0005524">
    <property type="term" value="F:ATP binding"/>
    <property type="evidence" value="ECO:0007669"/>
    <property type="project" value="UniProtKB-KW"/>
</dbReference>
<protein>
    <submittedName>
        <fullName evidence="7">Kinase-like protein</fullName>
    </submittedName>
</protein>
<sequence>MENNNNTFINDDDDDKDSISTDGGSDKELGMLWETPETINICQECKQEYTNFSWCHPCNSKRFKNNFKNWTSNNKNIDKLIQDNQINAKTSNILEWIPYEKFQDITYLDKGGFGIVYKATWIDGHIILYDYIFKDWDRFGKETVVLKSLNNSKDISSSFLREIQNNVKMLELGKCVINILGITQNPNTQDYMIVFGWVKDGSLRKFMNRNPKTFTLKRKIKIFSAIANGLASLHENNLLHKDFHIGNILISQGQAMISDLGLCQPPNEEYKEGEKNKVYGVLPYVAPEVLKGKEYSKASDIYGFGIIMIEVLSEVPPYNNQAHNSELAFEICKGVRPQIPRETPQVLKEIILKCIDSNPENRPIAKELKEIFHHWKELLSKNTKIIPNDEEKLIIKNIRYAQKLFKNSNPQSEKQNSHPQAYYTSRLLNFNNLPEPENVTQDFSEPLEYTIPDDVEYEEEKCILELPRICNNCLHEILKDKFSSWGSGNELIDRFIRKTQLSTSYERYPEWVPYSSLSQVKQIGEGGFGTVFSAIWNWGIKTTNLSKHYRTGPCKVALKKLKGEMKITEAFLSEVQAQFDFCHLYGITQDPSSLDYMFVMRFAPQGDLRRYLLQNFDKISLASKLGIAQTICAELEKIHAKGWVHGDLHCGNILLLNEENAFISDFGLCRPVDEVESKEALYGVIPNIAPEIIRGHPRSQAGDIYGLGIILWELVCGVVAFADRSHDVRLIVDIFDGLRPQTCHFAPPVYNDLLERCWIRDPSKRPSIKEILESIELWCFHRKQNDVMNNNSIEGHKLFRSHYMSKGGICVKNKFCIDTIHDENDRFGNEFDDTIRDQFVNSQNAGYIYILMKWRPNKPIHLEAVYTSRSFSYKSLQEEINIFLSQRKSNRKSNQSSIVMGNICTG</sequence>
<evidence type="ECO:0000256" key="5">
    <source>
        <dbReference type="SAM" id="MobiDB-lite"/>
    </source>
</evidence>
<dbReference type="VEuPathDB" id="FungiDB:RhiirA1_520863"/>
<keyword evidence="1" id="KW-0808">Transferase</keyword>
<dbReference type="VEuPathDB" id="FungiDB:FUN_002294"/>
<keyword evidence="2" id="KW-0547">Nucleotide-binding</keyword>
<feature type="domain" description="Protein kinase" evidence="6">
    <location>
        <begin position="517"/>
        <end position="777"/>
    </location>
</feature>
<evidence type="ECO:0000259" key="6">
    <source>
        <dbReference type="PROSITE" id="PS50011"/>
    </source>
</evidence>
<keyword evidence="3 7" id="KW-0418">Kinase</keyword>
<reference evidence="7 8" key="2">
    <citation type="submission" date="2017-09" db="EMBL/GenBank/DDBJ databases">
        <title>Extensive intraspecific genome diversity in a model arbuscular mycorrhizal fungus.</title>
        <authorList>
            <person name="Chen E.C."/>
            <person name="Morin E."/>
            <person name="Beaudet D."/>
            <person name="Noel J."/>
            <person name="Ndikumana S."/>
            <person name="Charron P."/>
            <person name="St-Onge C."/>
            <person name="Giorgi J."/>
            <person name="Grigoriev I.V."/>
            <person name="Roux C."/>
            <person name="Martin F.M."/>
            <person name="Corradi N."/>
        </authorList>
    </citation>
    <scope>NUCLEOTIDE SEQUENCE [LARGE SCALE GENOMIC DNA]</scope>
    <source>
        <strain evidence="7 8">A5</strain>
    </source>
</reference>
<feature type="domain" description="Protein kinase" evidence="6">
    <location>
        <begin position="102"/>
        <end position="376"/>
    </location>
</feature>
<dbReference type="VEuPathDB" id="FungiDB:RhiirFUN_002355"/>
<dbReference type="AlphaFoldDB" id="A0A2N0Q2S8"/>
<keyword evidence="4" id="KW-0067">ATP-binding</keyword>
<evidence type="ECO:0000313" key="8">
    <source>
        <dbReference type="Proteomes" id="UP000232722"/>
    </source>
</evidence>
<evidence type="ECO:0000256" key="4">
    <source>
        <dbReference type="ARBA" id="ARBA00022840"/>
    </source>
</evidence>
<dbReference type="VEuPathDB" id="FungiDB:RhiirA1_458576"/>
<proteinExistence type="predicted"/>